<evidence type="ECO:0000313" key="3">
    <source>
        <dbReference type="EMBL" id="MDI6448252.1"/>
    </source>
</evidence>
<organism evidence="3 4">
    <name type="scientific">Anaerobaca lacustris</name>
    <dbReference type="NCBI Taxonomy" id="3044600"/>
    <lineage>
        <taxon>Bacteria</taxon>
        <taxon>Pseudomonadati</taxon>
        <taxon>Planctomycetota</taxon>
        <taxon>Phycisphaerae</taxon>
        <taxon>Sedimentisphaerales</taxon>
        <taxon>Anaerobacaceae</taxon>
        <taxon>Anaerobaca</taxon>
    </lineage>
</organism>
<evidence type="ECO:0000313" key="4">
    <source>
        <dbReference type="Proteomes" id="UP001431776"/>
    </source>
</evidence>
<protein>
    <submittedName>
        <fullName evidence="3">Type II secretion system protein</fullName>
    </submittedName>
</protein>
<dbReference type="EMBL" id="JASCXX010000004">
    <property type="protein sequence ID" value="MDI6448252.1"/>
    <property type="molecule type" value="Genomic_DNA"/>
</dbReference>
<dbReference type="NCBIfam" id="TIGR02532">
    <property type="entry name" value="IV_pilin_GFxxxE"/>
    <property type="match status" value="1"/>
</dbReference>
<dbReference type="InterPro" id="IPR045584">
    <property type="entry name" value="Pilin-like"/>
</dbReference>
<dbReference type="Pfam" id="PF07963">
    <property type="entry name" value="N_methyl"/>
    <property type="match status" value="1"/>
</dbReference>
<dbReference type="GO" id="GO:0015627">
    <property type="term" value="C:type II protein secretion system complex"/>
    <property type="evidence" value="ECO:0007669"/>
    <property type="project" value="InterPro"/>
</dbReference>
<dbReference type="GO" id="GO:0015628">
    <property type="term" value="P:protein secretion by the type II secretion system"/>
    <property type="evidence" value="ECO:0007669"/>
    <property type="project" value="InterPro"/>
</dbReference>
<dbReference type="InterPro" id="IPR000983">
    <property type="entry name" value="Bac_GSPG_pilin"/>
</dbReference>
<dbReference type="PANTHER" id="PTHR30093">
    <property type="entry name" value="GENERAL SECRETION PATHWAY PROTEIN G"/>
    <property type="match status" value="1"/>
</dbReference>
<keyword evidence="2" id="KW-0472">Membrane</keyword>
<keyword evidence="2" id="KW-0812">Transmembrane</keyword>
<dbReference type="InterPro" id="IPR012902">
    <property type="entry name" value="N_methyl_site"/>
</dbReference>
<accession>A0AAW6TRE8</accession>
<dbReference type="RefSeq" id="WP_349243661.1">
    <property type="nucleotide sequence ID" value="NZ_JASCXX010000004.1"/>
</dbReference>
<evidence type="ECO:0000256" key="2">
    <source>
        <dbReference type="SAM" id="Phobius"/>
    </source>
</evidence>
<sequence>MKRQEGFTLIELLVVIAVIAILMALLMPVLHRMREQGQRAVCLSNVKQLAIAWNLYADDHDDRIVSGNTTLGAHNRDGACWVYWPGTDSTEDKRIRGIVDGLLHRYCPNVKSYKCPTGLRGEVVTYAIPDSMNGYYHIPGAQGQIKRRRSQVRNASVQIVFLDEGRLSPDSWTVYYDDERWWDQVTVRHADGTNLSFADGHSEYWKWKDPRTLDVARMDMLLWQSTGRHSELAVSPGNEDLHRVQRGVFGELGYAPVMCLDGVCPLP</sequence>
<proteinExistence type="predicted"/>
<keyword evidence="4" id="KW-1185">Reference proteome</keyword>
<dbReference type="PRINTS" id="PR00813">
    <property type="entry name" value="BCTERIALGSPG"/>
</dbReference>
<name>A0AAW6TRE8_9BACT</name>
<dbReference type="Proteomes" id="UP001431776">
    <property type="component" value="Unassembled WGS sequence"/>
</dbReference>
<dbReference type="PROSITE" id="PS00409">
    <property type="entry name" value="PROKAR_NTER_METHYL"/>
    <property type="match status" value="1"/>
</dbReference>
<reference evidence="3" key="1">
    <citation type="submission" date="2023-05" db="EMBL/GenBank/DDBJ databases">
        <title>Anaerotaeda fermentans gen. nov., sp. nov., a novel anaerobic planctomycete of the new family within the order Sedimentisphaerales isolated from Taman Peninsula, Russia.</title>
        <authorList>
            <person name="Khomyakova M.A."/>
            <person name="Merkel A.Y."/>
            <person name="Slobodkin A.I."/>
        </authorList>
    </citation>
    <scope>NUCLEOTIDE SEQUENCE</scope>
    <source>
        <strain evidence="3">M17dextr</strain>
    </source>
</reference>
<dbReference type="AlphaFoldDB" id="A0AAW6TRE8"/>
<keyword evidence="1" id="KW-0488">Methylation</keyword>
<feature type="transmembrane region" description="Helical" evidence="2">
    <location>
        <begin position="6"/>
        <end position="30"/>
    </location>
</feature>
<evidence type="ECO:0000256" key="1">
    <source>
        <dbReference type="ARBA" id="ARBA00022481"/>
    </source>
</evidence>
<gene>
    <name evidence="3" type="ORF">QJ522_04285</name>
</gene>
<comment type="caution">
    <text evidence="3">The sequence shown here is derived from an EMBL/GenBank/DDBJ whole genome shotgun (WGS) entry which is preliminary data.</text>
</comment>
<dbReference type="Gene3D" id="3.30.700.10">
    <property type="entry name" value="Glycoprotein, Type 4 Pilin"/>
    <property type="match status" value="1"/>
</dbReference>
<dbReference type="SUPFAM" id="SSF54523">
    <property type="entry name" value="Pili subunits"/>
    <property type="match status" value="1"/>
</dbReference>
<keyword evidence="2" id="KW-1133">Transmembrane helix</keyword>